<evidence type="ECO:0000313" key="6">
    <source>
        <dbReference type="Proteomes" id="UP000001416"/>
    </source>
</evidence>
<dbReference type="InterPro" id="IPR018060">
    <property type="entry name" value="HTH_AraC"/>
</dbReference>
<evidence type="ECO:0000313" key="5">
    <source>
        <dbReference type="EMBL" id="CAD84633.1"/>
    </source>
</evidence>
<dbReference type="InterPro" id="IPR009057">
    <property type="entry name" value="Homeodomain-like_sf"/>
</dbReference>
<evidence type="ECO:0000256" key="1">
    <source>
        <dbReference type="ARBA" id="ARBA00023015"/>
    </source>
</evidence>
<dbReference type="SMART" id="SM00342">
    <property type="entry name" value="HTH_ARAC"/>
    <property type="match status" value="1"/>
</dbReference>
<dbReference type="Pfam" id="PF12625">
    <property type="entry name" value="Arabinose_bd"/>
    <property type="match status" value="1"/>
</dbReference>
<dbReference type="Pfam" id="PF12833">
    <property type="entry name" value="HTH_18"/>
    <property type="match status" value="1"/>
</dbReference>
<dbReference type="EMBL" id="AL954747">
    <property type="protein sequence ID" value="CAD84633.1"/>
    <property type="molecule type" value="Genomic_DNA"/>
</dbReference>
<dbReference type="GO" id="GO:0003700">
    <property type="term" value="F:DNA-binding transcription factor activity"/>
    <property type="evidence" value="ECO:0007669"/>
    <property type="project" value="InterPro"/>
</dbReference>
<dbReference type="AlphaFoldDB" id="Q82WF8"/>
<dbReference type="Proteomes" id="UP000001416">
    <property type="component" value="Chromosome"/>
</dbReference>
<dbReference type="InterPro" id="IPR032687">
    <property type="entry name" value="AraC-type_N"/>
</dbReference>
<dbReference type="PANTHER" id="PTHR47894">
    <property type="entry name" value="HTH-TYPE TRANSCRIPTIONAL REGULATOR GADX"/>
    <property type="match status" value="1"/>
</dbReference>
<keyword evidence="3" id="KW-0804">Transcription</keyword>
<keyword evidence="2" id="KW-0238">DNA-binding</keyword>
<dbReference type="PhylomeDB" id="Q82WF8"/>
<dbReference type="DNASU" id="1081661"/>
<keyword evidence="6" id="KW-1185">Reference proteome</keyword>
<dbReference type="PANTHER" id="PTHR47894:SF4">
    <property type="entry name" value="HTH-TYPE TRANSCRIPTIONAL REGULATOR GADX"/>
    <property type="match status" value="1"/>
</dbReference>
<proteinExistence type="predicted"/>
<sequence length="350" mass="39514">MIGRREPYIRPNCLFGFDDLVHSSGGDLHTLADQAGLPREAFSNPDILISWPRQGIFCELAAQELGRPNFGLDHAFSLPNTYPTAGAAIFLSQITHTFEEWLDACERYARYYTNAWVPLLIRDGGPFAYVRLLKDPLAKSPRQQTEGLVATFYRMARTVIDATDEKAHLIRFRHARPCDTQPHEALFDCPVEFEAAHNELVFPHEYLNRPTNGRLAGLEPLLDLYLRYRIAKMPLYDQSVAATVAAGIPIVLNTSLCNLEYFAVSLGLSPKKLQRLLQQENTSFSAILDKVRESLACEMLETTDVPISNICGLLGYTALPAFNLAFKRWIGVAPSIYREFNRRKEKDCDS</sequence>
<dbReference type="PROSITE" id="PS01124">
    <property type="entry name" value="HTH_ARAC_FAMILY_2"/>
    <property type="match status" value="1"/>
</dbReference>
<dbReference type="HOGENOM" id="CLU_047522_1_1_4"/>
<gene>
    <name evidence="5" type="ordered locus">NE0722</name>
</gene>
<evidence type="ECO:0000259" key="4">
    <source>
        <dbReference type="PROSITE" id="PS01124"/>
    </source>
</evidence>
<feature type="domain" description="HTH araC/xylS-type" evidence="4">
    <location>
        <begin position="258"/>
        <end position="340"/>
    </location>
</feature>
<protein>
    <submittedName>
        <fullName evidence="5">AraC type helix-turn-helix</fullName>
    </submittedName>
</protein>
<name>Q82WF8_NITEU</name>
<evidence type="ECO:0000256" key="3">
    <source>
        <dbReference type="ARBA" id="ARBA00023163"/>
    </source>
</evidence>
<dbReference type="Gene3D" id="1.10.10.60">
    <property type="entry name" value="Homeodomain-like"/>
    <property type="match status" value="1"/>
</dbReference>
<dbReference type="KEGG" id="neu:NE0722"/>
<keyword evidence="1" id="KW-0805">Transcription regulation</keyword>
<accession>Q82WF8</accession>
<dbReference type="SUPFAM" id="SSF46689">
    <property type="entry name" value="Homeodomain-like"/>
    <property type="match status" value="1"/>
</dbReference>
<organism evidence="5 6">
    <name type="scientific">Nitrosomonas europaea (strain ATCC 19718 / CIP 103999 / KCTC 2705 / NBRC 14298)</name>
    <dbReference type="NCBI Taxonomy" id="228410"/>
    <lineage>
        <taxon>Bacteria</taxon>
        <taxon>Pseudomonadati</taxon>
        <taxon>Pseudomonadota</taxon>
        <taxon>Betaproteobacteria</taxon>
        <taxon>Nitrosomonadales</taxon>
        <taxon>Nitrosomonadaceae</taxon>
        <taxon>Nitrosomonas</taxon>
    </lineage>
</organism>
<dbReference type="GO" id="GO:0000976">
    <property type="term" value="F:transcription cis-regulatory region binding"/>
    <property type="evidence" value="ECO:0007669"/>
    <property type="project" value="TreeGrafter"/>
</dbReference>
<reference evidence="5 6" key="1">
    <citation type="journal article" date="2003" name="J. Bacteriol.">
        <title>Complete genome sequence of the ammonia-oxidizing bacterium and obligate chemolithoautotroph Nitrosomonas europaea.</title>
        <authorList>
            <person name="Chain P."/>
            <person name="Lamerdin J."/>
            <person name="Larimer F."/>
            <person name="Regala W."/>
            <person name="Land M."/>
            <person name="Hauser L."/>
            <person name="Hooper A."/>
            <person name="Klotz M."/>
            <person name="Norton J."/>
            <person name="Sayavedra-Soto L."/>
            <person name="Arciero D."/>
            <person name="Hommes N."/>
            <person name="Whittaker M."/>
            <person name="Arp D."/>
        </authorList>
    </citation>
    <scope>NUCLEOTIDE SEQUENCE [LARGE SCALE GENOMIC DNA]</scope>
    <source>
        <strain evidence="6">ATCC 19718 / CIP 103999 / KCTC 2705 / NBRC 14298</strain>
    </source>
</reference>
<evidence type="ECO:0000256" key="2">
    <source>
        <dbReference type="ARBA" id="ARBA00023125"/>
    </source>
</evidence>
<dbReference type="STRING" id="228410.NE0722"/>
<dbReference type="eggNOG" id="COG2207">
    <property type="taxonomic scope" value="Bacteria"/>
</dbReference>
<dbReference type="GO" id="GO:0005829">
    <property type="term" value="C:cytosol"/>
    <property type="evidence" value="ECO:0007669"/>
    <property type="project" value="TreeGrafter"/>
</dbReference>